<comment type="subcellular location">
    <subcellularLocation>
        <location evidence="1">Membrane</location>
        <topology evidence="1">Multi-pass membrane protein</topology>
    </subcellularLocation>
    <subcellularLocation>
        <location evidence="2">Membrane</location>
        <topology evidence="2">Single-pass membrane protein</topology>
    </subcellularLocation>
</comment>
<protein>
    <recommendedName>
        <fullName evidence="11">Glycosyltransferase family 92 protein</fullName>
        <ecNumber evidence="11">2.4.1.-</ecNumber>
    </recommendedName>
</protein>
<comment type="caution">
    <text evidence="11">Lacks conserved residue(s) required for the propagation of feature annotation.</text>
</comment>
<dbReference type="PANTHER" id="PTHR10796">
    <property type="entry name" value="PATCHED-RELATED"/>
    <property type="match status" value="1"/>
</dbReference>
<dbReference type="Pfam" id="PF02460">
    <property type="entry name" value="Patched"/>
    <property type="match status" value="1"/>
</dbReference>
<dbReference type="InterPro" id="IPR003392">
    <property type="entry name" value="PTHD_SSD"/>
</dbReference>
<dbReference type="PROSITE" id="PS50156">
    <property type="entry name" value="SSD"/>
    <property type="match status" value="1"/>
</dbReference>
<keyword evidence="9 11" id="KW-0472">Membrane</keyword>
<comment type="similarity">
    <text evidence="4 11">Belongs to the glycosyltransferase 92 family.</text>
</comment>
<evidence type="ECO:0000256" key="3">
    <source>
        <dbReference type="ARBA" id="ARBA00005585"/>
    </source>
</evidence>
<evidence type="ECO:0000256" key="8">
    <source>
        <dbReference type="ARBA" id="ARBA00022989"/>
    </source>
</evidence>
<dbReference type="Pfam" id="PF01697">
    <property type="entry name" value="Glyco_transf_92"/>
    <property type="match status" value="1"/>
</dbReference>
<feature type="transmembrane region" description="Helical" evidence="11">
    <location>
        <begin position="399"/>
        <end position="427"/>
    </location>
</feature>
<evidence type="ECO:0000256" key="6">
    <source>
        <dbReference type="ARBA" id="ARBA00022679"/>
    </source>
</evidence>
<evidence type="ECO:0000256" key="1">
    <source>
        <dbReference type="ARBA" id="ARBA00004141"/>
    </source>
</evidence>
<evidence type="ECO:0000256" key="11">
    <source>
        <dbReference type="RuleBase" id="RU366017"/>
    </source>
</evidence>
<dbReference type="InterPro" id="IPR000731">
    <property type="entry name" value="SSD"/>
</dbReference>
<sequence length="501" mass="57323">MPDNQKQNLLFNPNEETLWNNQLINFHECLYEFKESAAFIGFPDWDDILISPSAIPFTKELMDFSMANPQVAAFLPKRYPGQIEILEKLLSRSSTSPIEHLFLESIKFSIWPEDAEFISKIILRPQLVNSVDLHGVGQIIEDFIQSELPENIAFFVHARDFKVGDPMKAQLMIRSKIAEQNMLSLQHLNEAIKLMNFLIWEFKCFENKKDQNLTKIFTYSDICSPYCEFNFGLELFVDAFTQTIASLNEENENLNQNLSFPISTIHSLDIHLDLFFFGVKLKEENNEDTNKYNIEQKITNMERIEMVLIRFQSARSSPERTRQLIIWELGVFDFLQNKFKSDIIDAQIIGVEILESEMTRDHQDNVKYFALGLLAIAIFVGINVFGTSAVLGNFDFGKTFIAIATILCPMLAIGSTFGILSIFGIRINSFLLILPYLILGIGVDDGFLLMLKWFQLAKHIVEPRKRLKFVIKEMGPSITVTTLTNVISFGVGAFTPTPGNF</sequence>
<evidence type="ECO:0000256" key="9">
    <source>
        <dbReference type="ARBA" id="ARBA00023136"/>
    </source>
</evidence>
<evidence type="ECO:0000256" key="4">
    <source>
        <dbReference type="ARBA" id="ARBA00007647"/>
    </source>
</evidence>
<evidence type="ECO:0000256" key="5">
    <source>
        <dbReference type="ARBA" id="ARBA00022676"/>
    </source>
</evidence>
<dbReference type="GO" id="GO:0018996">
    <property type="term" value="P:molting cycle, collagen and cuticulin-based cuticle"/>
    <property type="evidence" value="ECO:0007669"/>
    <property type="project" value="TreeGrafter"/>
</dbReference>
<accession>A0A915MDD1</accession>
<dbReference type="GO" id="GO:0016757">
    <property type="term" value="F:glycosyltransferase activity"/>
    <property type="evidence" value="ECO:0007669"/>
    <property type="project" value="UniProtKB-UniRule"/>
</dbReference>
<evidence type="ECO:0000256" key="7">
    <source>
        <dbReference type="ARBA" id="ARBA00022692"/>
    </source>
</evidence>
<keyword evidence="6 11" id="KW-0808">Transferase</keyword>
<dbReference type="InterPro" id="IPR008166">
    <property type="entry name" value="Glyco_transf_92"/>
</dbReference>
<evidence type="ECO:0000256" key="10">
    <source>
        <dbReference type="ARBA" id="ARBA00023180"/>
    </source>
</evidence>
<keyword evidence="8 11" id="KW-1133">Transmembrane helix</keyword>
<dbReference type="InterPro" id="IPR051697">
    <property type="entry name" value="Patched_domain-protein"/>
</dbReference>
<dbReference type="Gene3D" id="1.20.1640.10">
    <property type="entry name" value="Multidrug efflux transporter AcrB transmembrane domain"/>
    <property type="match status" value="1"/>
</dbReference>
<keyword evidence="5 11" id="KW-0328">Glycosyltransferase</keyword>
<reference evidence="14" key="1">
    <citation type="submission" date="2022-11" db="UniProtKB">
        <authorList>
            <consortium name="WormBaseParasite"/>
        </authorList>
    </citation>
    <scope>IDENTIFICATION</scope>
</reference>
<evidence type="ECO:0000256" key="2">
    <source>
        <dbReference type="ARBA" id="ARBA00004167"/>
    </source>
</evidence>
<evidence type="ECO:0000259" key="12">
    <source>
        <dbReference type="PROSITE" id="PS50156"/>
    </source>
</evidence>
<keyword evidence="7 11" id="KW-0812">Transmembrane</keyword>
<dbReference type="Proteomes" id="UP000887561">
    <property type="component" value="Unplaced"/>
</dbReference>
<organism evidence="13 14">
    <name type="scientific">Meloidogyne javanica</name>
    <name type="common">Root-knot nematode worm</name>
    <dbReference type="NCBI Taxonomy" id="6303"/>
    <lineage>
        <taxon>Eukaryota</taxon>
        <taxon>Metazoa</taxon>
        <taxon>Ecdysozoa</taxon>
        <taxon>Nematoda</taxon>
        <taxon>Chromadorea</taxon>
        <taxon>Rhabditida</taxon>
        <taxon>Tylenchina</taxon>
        <taxon>Tylenchomorpha</taxon>
        <taxon>Tylenchoidea</taxon>
        <taxon>Meloidogynidae</taxon>
        <taxon>Meloidogyninae</taxon>
        <taxon>Meloidogyne</taxon>
        <taxon>Meloidogyne incognita group</taxon>
    </lineage>
</organism>
<dbReference type="GO" id="GO:0005886">
    <property type="term" value="C:plasma membrane"/>
    <property type="evidence" value="ECO:0007669"/>
    <property type="project" value="TreeGrafter"/>
</dbReference>
<dbReference type="AlphaFoldDB" id="A0A915MDD1"/>
<keyword evidence="13" id="KW-1185">Reference proteome</keyword>
<dbReference type="WBParaSite" id="scaffold34792_cov280.g21746">
    <property type="protein sequence ID" value="scaffold34792_cov280.g21746"/>
    <property type="gene ID" value="scaffold34792_cov280.g21746"/>
</dbReference>
<name>A0A915MDD1_MELJA</name>
<comment type="similarity">
    <text evidence="3">Belongs to the patched family.</text>
</comment>
<feature type="transmembrane region" description="Helical" evidence="11">
    <location>
        <begin position="433"/>
        <end position="454"/>
    </location>
</feature>
<dbReference type="PANTHER" id="PTHR10796:SF90">
    <property type="entry name" value="SSD DOMAIN-CONTAINING PROTEIN"/>
    <property type="match status" value="1"/>
</dbReference>
<feature type="transmembrane region" description="Helical" evidence="11">
    <location>
        <begin position="368"/>
        <end position="392"/>
    </location>
</feature>
<evidence type="ECO:0000313" key="14">
    <source>
        <dbReference type="WBParaSite" id="scaffold34792_cov280.g21746"/>
    </source>
</evidence>
<dbReference type="GO" id="GO:0006897">
    <property type="term" value="P:endocytosis"/>
    <property type="evidence" value="ECO:0007669"/>
    <property type="project" value="TreeGrafter"/>
</dbReference>
<dbReference type="EC" id="2.4.1.-" evidence="11"/>
<dbReference type="SUPFAM" id="SSF82866">
    <property type="entry name" value="Multidrug efflux transporter AcrB transmembrane domain"/>
    <property type="match status" value="1"/>
</dbReference>
<keyword evidence="10" id="KW-0325">Glycoprotein</keyword>
<dbReference type="GO" id="GO:0030659">
    <property type="term" value="C:cytoplasmic vesicle membrane"/>
    <property type="evidence" value="ECO:0007669"/>
    <property type="project" value="TreeGrafter"/>
</dbReference>
<proteinExistence type="inferred from homology"/>
<feature type="domain" description="SSD" evidence="12">
    <location>
        <begin position="397"/>
        <end position="501"/>
    </location>
</feature>
<evidence type="ECO:0000313" key="13">
    <source>
        <dbReference type="Proteomes" id="UP000887561"/>
    </source>
</evidence>